<dbReference type="Pfam" id="PF10112">
    <property type="entry name" value="Halogen_Hydrol"/>
    <property type="match status" value="1"/>
</dbReference>
<dbReference type="InterPro" id="IPR018770">
    <property type="entry name" value="ChloroindolylP_hydrolase"/>
</dbReference>
<keyword evidence="1" id="KW-0472">Membrane</keyword>
<dbReference type="Proteomes" id="UP000713904">
    <property type="component" value="Unassembled WGS sequence"/>
</dbReference>
<keyword evidence="3" id="KW-1185">Reference proteome</keyword>
<comment type="caution">
    <text evidence="2">The sequence shown here is derived from an EMBL/GenBank/DDBJ whole genome shotgun (WGS) entry which is preliminary data.</text>
</comment>
<protein>
    <recommendedName>
        <fullName evidence="4">5-bromo-4-chloroindolyl phosphate hydrolysis protein</fullName>
    </recommendedName>
</protein>
<evidence type="ECO:0000313" key="3">
    <source>
        <dbReference type="Proteomes" id="UP000713904"/>
    </source>
</evidence>
<evidence type="ECO:0008006" key="4">
    <source>
        <dbReference type="Google" id="ProtNLM"/>
    </source>
</evidence>
<feature type="transmembrane region" description="Helical" evidence="1">
    <location>
        <begin position="133"/>
        <end position="155"/>
    </location>
</feature>
<reference evidence="2 3" key="1">
    <citation type="submission" date="2020-05" db="EMBL/GenBank/DDBJ databases">
        <title>Draft genome of xy-202 and genomic insight in genome of the genus Peptostreptococcus.</title>
        <authorList>
            <person name="Zhang Z."/>
        </authorList>
    </citation>
    <scope>NUCLEOTIDE SEQUENCE [LARGE SCALE GENOMIC DNA]</scope>
    <source>
        <strain evidence="2 3">DSM 27025</strain>
    </source>
</reference>
<accession>A0ABR6TK10</accession>
<keyword evidence="1" id="KW-0812">Transmembrane</keyword>
<evidence type="ECO:0000256" key="1">
    <source>
        <dbReference type="SAM" id="Phobius"/>
    </source>
</evidence>
<gene>
    <name evidence="2" type="ORF">HLB29_03455</name>
</gene>
<dbReference type="EMBL" id="JABGBW010000002">
    <property type="protein sequence ID" value="MBC2575735.1"/>
    <property type="molecule type" value="Genomic_DNA"/>
</dbReference>
<proteinExistence type="predicted"/>
<organism evidence="2 3">
    <name type="scientific">Peptostreptococcus canis</name>
    <dbReference type="NCBI Taxonomy" id="1159213"/>
    <lineage>
        <taxon>Bacteria</taxon>
        <taxon>Bacillati</taxon>
        <taxon>Bacillota</taxon>
        <taxon>Clostridia</taxon>
        <taxon>Peptostreptococcales</taxon>
        <taxon>Peptostreptococcaceae</taxon>
        <taxon>Peptostreptococcus</taxon>
    </lineage>
</organism>
<dbReference type="RefSeq" id="WP_185623763.1">
    <property type="nucleotide sequence ID" value="NZ_JABGBW010000002.1"/>
</dbReference>
<evidence type="ECO:0000313" key="2">
    <source>
        <dbReference type="EMBL" id="MBC2575735.1"/>
    </source>
</evidence>
<feature type="transmembrane region" description="Helical" evidence="1">
    <location>
        <begin position="106"/>
        <end position="127"/>
    </location>
</feature>
<name>A0ABR6TK10_9FIRM</name>
<keyword evidence="1" id="KW-1133">Transmembrane helix</keyword>
<sequence length="388" mass="45508">MNDYKNKKEYDYKKEYNKNGKIADTIDEMMKKCNFEGLNKTVKKTIDTAFNEENIAKAVKTFSYVGGNISQVVNNEIVKYKNTYKMVDSGYNVYDYVNKPDGYIKYIVFQLIFYPLALLFLLLGIVFNLFSSSVAPFIVFVIFQCLGIFSSIKFAKIQKYKKYIKLFEKNYMLDIKTISNKLSISKDNVLKDLKYMIDRKIFREGHLVENSELIFINDEKYYEYSEIIREKIKREEHEQKIKNNKELTEFIEKNNSQIKEIKEIIDRISDIDTKNIIKSIIISVNEITNVVQKYPDHLINLNRFSNFYMPTTVKLIHSYDELNDSTENLDSVIKAKNEISNTLKTIDSAYKKLLNQIIKVNTMDINADISVLNTMLSQDGLKENDFNI</sequence>